<dbReference type="InterPro" id="IPR049468">
    <property type="entry name" value="Restrct_endonuc-II-like_dom"/>
</dbReference>
<evidence type="ECO:0000256" key="2">
    <source>
        <dbReference type="SAM" id="MobiDB-lite"/>
    </source>
</evidence>
<evidence type="ECO:0000256" key="1">
    <source>
        <dbReference type="SAM" id="Coils"/>
    </source>
</evidence>
<organism evidence="6">
    <name type="scientific">marine sediment metagenome</name>
    <dbReference type="NCBI Taxonomy" id="412755"/>
    <lineage>
        <taxon>unclassified sequences</taxon>
        <taxon>metagenomes</taxon>
        <taxon>ecological metagenomes</taxon>
    </lineage>
</organism>
<evidence type="ECO:0000259" key="4">
    <source>
        <dbReference type="Pfam" id="PF13087"/>
    </source>
</evidence>
<dbReference type="InterPro" id="IPR041679">
    <property type="entry name" value="DNA2/NAM7-like_C"/>
</dbReference>
<dbReference type="Gene3D" id="3.40.50.300">
    <property type="entry name" value="P-loop containing nucleotide triphosphate hydrolases"/>
    <property type="match status" value="3"/>
</dbReference>
<feature type="compositionally biased region" description="Basic and acidic residues" evidence="2">
    <location>
        <begin position="1582"/>
        <end position="1609"/>
    </location>
</feature>
<dbReference type="Pfam" id="PF13086">
    <property type="entry name" value="AAA_11"/>
    <property type="match status" value="1"/>
</dbReference>
<keyword evidence="1" id="KW-0175">Coiled coil</keyword>
<feature type="domain" description="DNA2/NAM7 helicase helicase" evidence="3">
    <location>
        <begin position="399"/>
        <end position="530"/>
    </location>
</feature>
<protein>
    <recommendedName>
        <fullName evidence="7">AAA+ ATPase domain-containing protein</fullName>
    </recommendedName>
</protein>
<dbReference type="InterPro" id="IPR041677">
    <property type="entry name" value="DNA2/NAM7_AAA_11"/>
</dbReference>
<dbReference type="PANTHER" id="PTHR10887:SF495">
    <property type="entry name" value="HELICASE SENATAXIN ISOFORM X1-RELATED"/>
    <property type="match status" value="1"/>
</dbReference>
<feature type="domain" description="Restriction endonuclease type II-like" evidence="5">
    <location>
        <begin position="1403"/>
        <end position="1495"/>
    </location>
</feature>
<feature type="compositionally biased region" description="Polar residues" evidence="2">
    <location>
        <begin position="1522"/>
        <end position="1533"/>
    </location>
</feature>
<feature type="region of interest" description="Disordered" evidence="2">
    <location>
        <begin position="372"/>
        <end position="396"/>
    </location>
</feature>
<evidence type="ECO:0008006" key="7">
    <source>
        <dbReference type="Google" id="ProtNLM"/>
    </source>
</evidence>
<reference evidence="6" key="1">
    <citation type="journal article" date="2015" name="Nature">
        <title>Complex archaea that bridge the gap between prokaryotes and eukaryotes.</title>
        <authorList>
            <person name="Spang A."/>
            <person name="Saw J.H."/>
            <person name="Jorgensen S.L."/>
            <person name="Zaremba-Niedzwiedzka K."/>
            <person name="Martijn J."/>
            <person name="Lind A.E."/>
            <person name="van Eijk R."/>
            <person name="Schleper C."/>
            <person name="Guy L."/>
            <person name="Ettema T.J."/>
        </authorList>
    </citation>
    <scope>NUCLEOTIDE SEQUENCE</scope>
</reference>
<dbReference type="InterPro" id="IPR045055">
    <property type="entry name" value="DNA2/NAM7-like"/>
</dbReference>
<dbReference type="InterPro" id="IPR027417">
    <property type="entry name" value="P-loop_NTPase"/>
</dbReference>
<gene>
    <name evidence="6" type="ORF">LCGC14_0315750</name>
</gene>
<evidence type="ECO:0000259" key="3">
    <source>
        <dbReference type="Pfam" id="PF13086"/>
    </source>
</evidence>
<dbReference type="PANTHER" id="PTHR10887">
    <property type="entry name" value="DNA2/NAM7 HELICASE FAMILY"/>
    <property type="match status" value="1"/>
</dbReference>
<feature type="domain" description="DNA2/NAM7 helicase-like C-terminal" evidence="4">
    <location>
        <begin position="1158"/>
        <end position="1344"/>
    </location>
</feature>
<evidence type="ECO:0000259" key="5">
    <source>
        <dbReference type="Pfam" id="PF18741"/>
    </source>
</evidence>
<accession>A0A0F9TR63</accession>
<evidence type="ECO:0000313" key="6">
    <source>
        <dbReference type="EMBL" id="KKN81809.1"/>
    </source>
</evidence>
<feature type="region of interest" description="Disordered" evidence="2">
    <location>
        <begin position="1522"/>
        <end position="1617"/>
    </location>
</feature>
<comment type="caution">
    <text evidence="6">The sequence shown here is derived from an EMBL/GenBank/DDBJ whole genome shotgun (WGS) entry which is preliminary data.</text>
</comment>
<dbReference type="Gene3D" id="3.40.960.10">
    <property type="entry name" value="VSR Endonuclease"/>
    <property type="match status" value="1"/>
</dbReference>
<dbReference type="GO" id="GO:0004386">
    <property type="term" value="F:helicase activity"/>
    <property type="evidence" value="ECO:0007669"/>
    <property type="project" value="InterPro"/>
</dbReference>
<dbReference type="SUPFAM" id="SSF52980">
    <property type="entry name" value="Restriction endonuclease-like"/>
    <property type="match status" value="1"/>
</dbReference>
<dbReference type="InterPro" id="IPR011335">
    <property type="entry name" value="Restrct_endonuc-II-like"/>
</dbReference>
<dbReference type="Pfam" id="PF13087">
    <property type="entry name" value="AAA_12"/>
    <property type="match status" value="1"/>
</dbReference>
<proteinExistence type="predicted"/>
<name>A0A0F9TR63_9ZZZZ</name>
<dbReference type="Pfam" id="PF18741">
    <property type="entry name" value="MTES_1575"/>
    <property type="match status" value="1"/>
</dbReference>
<sequence>MSEPTKPQEGKVFRLIEYLKRLASLRYTLVRDIDTYEKVLWVSDIPRENGCFAQAWGRDEDCDPAIWAEVQNRREPELPSVPDQCQDWINKSFLRNKSNVPELLPEITRQIKNPTWREGSDEPEFTSRTERIEDHPEVQRRWDRYLEERWVPWTEEHNVWDSIHRAYSKLFVIHQEQLRLGEEYELVLGLGLLTWQTPTEHRVCRHLIAANASLEFEAQRQTFRVRPHPDGTRLRPELDMLDVADVPLRAEETAKAGLTVPMSNGDGNQNPEQESLEDPWEKSIIQGVLEALTHSFFSRNQNGEQAHGEYHDRLEKEGVRATSKPIVEYAPAIILRKRSARGLTETLKQIKERIEDGGEIPGWFGDLAELQPRGDARSDEEPESTNGEFEGELFFPKPSNEKQRSIVDKLQTASGVLVQGPPGTGKSHTIANLICHLLATGQRILVTAKTPRALQVLAGLVPPELRPLCINLLGSGPEEKQSLEASVDGILNKNEGWDEDQATREREELDQRLRNLREEKARTDRRLRDIRESETHSQSIAEGTYRGTAARIAEAVNRDRSIYEWFTDTVPLDKACPVSGSNLQIVLEALRLFTPKKRHELGLVRPDALPSVEEIASLVASEEEAIKESARSAQGADEQTADHLAGINANAIEAIRDSLTDFQGERRRLSASPYSWMRDALCDVLSSNPSLWRELHRVTRDTIDSIGTLVSVADEASIDFPDEPNPRTLLEDVCKLKEHLENGGKLGWGPFRPKLVKERLYILQTVRVGGRSCANLDRLSVVTNALQVRVECAKAWGFWKGRCDAIKGPYALQLHTLRSLCDALDSAISLEGLIAQCRDTSRQCPALGEPVWANESEIEQLIASCSLALARHKKRLMAEGIRNTEAPLAALAAKSAAHPVANELLKAIRDRDVDAYAHATSKVQDLKKGRQRLRQVDEYIEKLRRAVPELTEALERTCDDTCWEERIGEIRNAWHWAQARSWIEEYIRQEDAPSLSKRAKQIVDEINTIIAELASLHAWSFCCARLTDDHCRHMTAWNKHVNSLTKTGRGKRDFRNRRAAQRSLNECKDAVPAWVMPLHRVWDTVDPYPGMFDVIIVDEASQCGFEALPLFYLGKKILIVGDPKQISPSGEFQDVAAINKLMQEFLYDFEFPEYFDVNVSLFDQGALRFGKRTIRLLEHFRCMPEIIRFSNDLCYSDQPLIPLRQFGSERLTPLEHVFVEGGYREGTRTRMVNHPEAESLVETVVECVTDERYEGKTMGVIVLQGEAQARLIEKMLLERIGAPEIEDRRLICGSPYSFQGDERDIMFLSMVVAPDEHGIFREGPTGEKRYNVAASRAKDQMWLFHSVRVNDLSNAYLRKRLLQFFENTQPQKVGELEREELERRAVQDNRMIIKPPPPFDSWFEVDVALALARKGFNVLPQYEVAGKRIDLVVQDGPRQLAVECNGDVWHGVDRYEADMQRQRQLERCKWVFFTVTECAFYSNKDRALKGLWRALEERGIVPHDARDHVELNDNGNEFNEAATTSSATVSQGISEDAEAGDSPQHEAASDDDDDPVEGESSTSQPWSLRGEAAPQPKLLGPDTERRQSPDLRGESQGETPIRENGHPAEPEAGVVSGDKTECASFADPRTGTLWEIEAGLKQIVSEYGPLPCHYAYRLYIRQAGFRKVSRRVEEVLGRCMESAAARGEIELSDEYGNDELRDKIAHLAGSALVRMRPRGARKIEDIPPSELAEAMRILETKGDCGRDEEEVFRKTLDFFDLKRLTKRTQEILMVALAIYTDTGSV</sequence>
<dbReference type="InterPro" id="IPR047187">
    <property type="entry name" value="SF1_C_Upf1"/>
</dbReference>
<dbReference type="CDD" id="cd18808">
    <property type="entry name" value="SF1_C_Upf1"/>
    <property type="match status" value="1"/>
</dbReference>
<dbReference type="EMBL" id="LAZR01000210">
    <property type="protein sequence ID" value="KKN81809.1"/>
    <property type="molecule type" value="Genomic_DNA"/>
</dbReference>
<feature type="coiled-coil region" evidence="1">
    <location>
        <begin position="499"/>
        <end position="533"/>
    </location>
</feature>
<dbReference type="SUPFAM" id="SSF52540">
    <property type="entry name" value="P-loop containing nucleoside triphosphate hydrolases"/>
    <property type="match status" value="1"/>
</dbReference>